<name>U1MZL8_9EURY</name>
<gene>
    <name evidence="1" type="ORF">J07HQW2_02415</name>
</gene>
<proteinExistence type="predicted"/>
<evidence type="ECO:0000313" key="2">
    <source>
        <dbReference type="Proteomes" id="UP000030710"/>
    </source>
</evidence>
<organism evidence="1 2">
    <name type="scientific">Haloquadratum walsbyi J07HQW2</name>
    <dbReference type="NCBI Taxonomy" id="1238425"/>
    <lineage>
        <taxon>Archaea</taxon>
        <taxon>Methanobacteriati</taxon>
        <taxon>Methanobacteriota</taxon>
        <taxon>Stenosarchaea group</taxon>
        <taxon>Halobacteria</taxon>
        <taxon>Halobacteriales</taxon>
        <taxon>Haloferacaceae</taxon>
        <taxon>Haloquadratum</taxon>
    </lineage>
</organism>
<protein>
    <submittedName>
        <fullName evidence="1">Transposase, IS605 OrfB family, central region</fullName>
    </submittedName>
</protein>
<sequence>MKKETTSEWHVSLSVEVEERQIPDKKPVEELGSHGCVGMDPGVLNYIHTSDGVSVDGLNLEDQYERLEREQRKRVAKIKRHIRRKARDCQHKLTSWLPTEYEAVFVEDLDVTHILEQSQNARNKGFSLAWSQFLRLLEYKADLNGCCVMLRRSTQRIRVKSVRSVV</sequence>
<evidence type="ECO:0000313" key="1">
    <source>
        <dbReference type="EMBL" id="ERG95954.1"/>
    </source>
</evidence>
<dbReference type="Proteomes" id="UP000030710">
    <property type="component" value="Unassembled WGS sequence"/>
</dbReference>
<dbReference type="STRING" id="1238425.J07HQW2_02415"/>
<dbReference type="HOGENOM" id="CLU_1598989_0_0_2"/>
<dbReference type="AlphaFoldDB" id="U1MZL8"/>
<reference evidence="1 2" key="1">
    <citation type="journal article" date="2013" name="PLoS ONE">
        <title>Assembly-driven community genomics of a hypersaline microbial ecosystem.</title>
        <authorList>
            <person name="Podell S."/>
            <person name="Ugalde J.A."/>
            <person name="Narasingarao P."/>
            <person name="Banfield J.F."/>
            <person name="Heidelberg K.B."/>
            <person name="Allen E.E."/>
        </authorList>
    </citation>
    <scope>NUCLEOTIDE SEQUENCE [LARGE SCALE GENOMIC DNA]</scope>
    <source>
        <strain evidence="2">J07HQW2</strain>
    </source>
</reference>
<accession>U1MZL8</accession>
<dbReference type="eggNOG" id="arCOG00684">
    <property type="taxonomic scope" value="Archaea"/>
</dbReference>
<dbReference type="EMBL" id="KE356561">
    <property type="protein sequence ID" value="ERG95954.1"/>
    <property type="molecule type" value="Genomic_DNA"/>
</dbReference>